<sequence>MNPPIEAILGAAGAAPSGDNTQPWRFLVDEREGTIGLRVDEERDPSPMNAGQRMARIAVGAALENLLRAAEALGWGAQVEDAPPPTLALVRLRDRGGEAGPIERALADRVTNRRPYDGRPVSEEDLALLERRARGLDGVRTHWIVGQDRLPAWADLIGRADATMFGHPDMRLAFLRKVHLDAGDGEGAPEGLAPSSLELTHGDRLALRVMRRSPDWLLRLGGAGRVFRAKARQLVLGASGLLLVVAPDDDEATDLLVGRTMQRAWLALDELGISAQPMMSLLVLDNVLRLGEAKLIESLGRGHVSGLLEEAQALAPEIGEGRPAFLMRFGYAPAPSGRSGRLPVPASVVAHAPPVPEHPGRGS</sequence>
<reference evidence="1 2" key="1">
    <citation type="submission" date="2019-02" db="EMBL/GenBank/DDBJ databases">
        <title>Deep-cultivation of Planctomycetes and their phenomic and genomic characterization uncovers novel biology.</title>
        <authorList>
            <person name="Wiegand S."/>
            <person name="Jogler M."/>
            <person name="Boedeker C."/>
            <person name="Pinto D."/>
            <person name="Vollmers J."/>
            <person name="Rivas-Marin E."/>
            <person name="Kohn T."/>
            <person name="Peeters S.H."/>
            <person name="Heuer A."/>
            <person name="Rast P."/>
            <person name="Oberbeckmann S."/>
            <person name="Bunk B."/>
            <person name="Jeske O."/>
            <person name="Meyerdierks A."/>
            <person name="Storesund J.E."/>
            <person name="Kallscheuer N."/>
            <person name="Luecker S."/>
            <person name="Lage O.M."/>
            <person name="Pohl T."/>
            <person name="Merkel B.J."/>
            <person name="Hornburger P."/>
            <person name="Mueller R.-W."/>
            <person name="Bruemmer F."/>
            <person name="Labrenz M."/>
            <person name="Spormann A.M."/>
            <person name="Op den Camp H."/>
            <person name="Overmann J."/>
            <person name="Amann R."/>
            <person name="Jetten M.S.M."/>
            <person name="Mascher T."/>
            <person name="Medema M.H."/>
            <person name="Devos D.P."/>
            <person name="Kaster A.-K."/>
            <person name="Ovreas L."/>
            <person name="Rohde M."/>
            <person name="Galperin M.Y."/>
            <person name="Jogler C."/>
        </authorList>
    </citation>
    <scope>NUCLEOTIDE SEQUENCE [LARGE SCALE GENOMIC DNA]</scope>
    <source>
        <strain evidence="1 2">ElP</strain>
    </source>
</reference>
<name>A0A518H1Q0_9BACT</name>
<evidence type="ECO:0000313" key="2">
    <source>
        <dbReference type="Proteomes" id="UP000317835"/>
    </source>
</evidence>
<gene>
    <name evidence="1" type="ORF">ElP_26640</name>
</gene>
<dbReference type="AlphaFoldDB" id="A0A518H1Q0"/>
<dbReference type="Proteomes" id="UP000317835">
    <property type="component" value="Chromosome"/>
</dbReference>
<proteinExistence type="predicted"/>
<dbReference type="InterPro" id="IPR000415">
    <property type="entry name" value="Nitroreductase-like"/>
</dbReference>
<evidence type="ECO:0000313" key="1">
    <source>
        <dbReference type="EMBL" id="QDV34768.1"/>
    </source>
</evidence>
<dbReference type="Gene3D" id="3.40.109.10">
    <property type="entry name" value="NADH Oxidase"/>
    <property type="match status" value="2"/>
</dbReference>
<dbReference type="EMBL" id="CP036426">
    <property type="protein sequence ID" value="QDV34768.1"/>
    <property type="molecule type" value="Genomic_DNA"/>
</dbReference>
<dbReference type="GO" id="GO:0016491">
    <property type="term" value="F:oxidoreductase activity"/>
    <property type="evidence" value="ECO:0007669"/>
    <property type="project" value="InterPro"/>
</dbReference>
<dbReference type="SUPFAM" id="SSF55469">
    <property type="entry name" value="FMN-dependent nitroreductase-like"/>
    <property type="match status" value="2"/>
</dbReference>
<dbReference type="RefSeq" id="WP_197446949.1">
    <property type="nucleotide sequence ID" value="NZ_CP036426.1"/>
</dbReference>
<protein>
    <recommendedName>
        <fullName evidence="3">Nitroreductase domain-containing protein</fullName>
    </recommendedName>
</protein>
<keyword evidence="2" id="KW-1185">Reference proteome</keyword>
<dbReference type="KEGG" id="tpla:ElP_26640"/>
<organism evidence="1 2">
    <name type="scientific">Tautonia plasticadhaerens</name>
    <dbReference type="NCBI Taxonomy" id="2527974"/>
    <lineage>
        <taxon>Bacteria</taxon>
        <taxon>Pseudomonadati</taxon>
        <taxon>Planctomycetota</taxon>
        <taxon>Planctomycetia</taxon>
        <taxon>Isosphaerales</taxon>
        <taxon>Isosphaeraceae</taxon>
        <taxon>Tautonia</taxon>
    </lineage>
</organism>
<evidence type="ECO:0008006" key="3">
    <source>
        <dbReference type="Google" id="ProtNLM"/>
    </source>
</evidence>
<accession>A0A518H1Q0</accession>